<dbReference type="Proteomes" id="UP000549765">
    <property type="component" value="Unassembled WGS sequence"/>
</dbReference>
<sequence length="289" mass="31491">MEIREFLLQLSLTPGLNQKQLTFLATWIQNHPQISLPLNWSFICQLLNLSDNQAIKGKQYYGSVQQQQQMQQQYPYLAISDAAYPLLLKESFQPPVIIYYDGDLRALQLPLVSLVGARKATAYGRQVLSCLIRPLQAAGIGIVSGLAMGIDYYTHVQCIEQRAVPIGVIGTGLDIAYPKSSQRLQNLVAQTGIVLSEYPVGTGPRKYHFPARNRIIAGLCQTTVVIEAAENSGSLITANLALQENRNVLAVPGPINAPMSVGCNQLIAAGAGCVMVGGDILKEMRLNNV</sequence>
<dbReference type="RefSeq" id="WP_168721439.1">
    <property type="nucleotide sequence ID" value="NZ_JAAXPN010000001.1"/>
</dbReference>
<dbReference type="InterPro" id="IPR057666">
    <property type="entry name" value="DrpA_SLOG"/>
</dbReference>
<protein>
    <submittedName>
        <fullName evidence="3">DNA-protecting protein DprA</fullName>
    </submittedName>
</protein>
<comment type="caution">
    <text evidence="3">The sequence shown here is derived from an EMBL/GenBank/DDBJ whole genome shotgun (WGS) entry which is preliminary data.</text>
</comment>
<dbReference type="EMBL" id="JAAXPN010000001">
    <property type="protein sequence ID" value="NKZ23654.1"/>
    <property type="molecule type" value="Genomic_DNA"/>
</dbReference>
<dbReference type="Gene3D" id="3.40.50.450">
    <property type="match status" value="1"/>
</dbReference>
<evidence type="ECO:0000313" key="4">
    <source>
        <dbReference type="Proteomes" id="UP000549765"/>
    </source>
</evidence>
<dbReference type="InterPro" id="IPR003488">
    <property type="entry name" value="DprA"/>
</dbReference>
<gene>
    <name evidence="3" type="primary">dprA</name>
    <name evidence="3" type="ORF">HF964_02375</name>
</gene>
<feature type="domain" description="Smf/DprA SLOG" evidence="2">
    <location>
        <begin position="77"/>
        <end position="284"/>
    </location>
</feature>
<comment type="similarity">
    <text evidence="1">Belongs to the DprA/Smf family.</text>
</comment>
<accession>A0A7X6N2Z5</accession>
<dbReference type="SUPFAM" id="SSF102405">
    <property type="entry name" value="MCP/YpsA-like"/>
    <property type="match status" value="1"/>
</dbReference>
<dbReference type="PANTHER" id="PTHR43022:SF1">
    <property type="entry name" value="PROTEIN SMF"/>
    <property type="match status" value="1"/>
</dbReference>
<organism evidence="3 4">
    <name type="scientific">Periweissella fabalis</name>
    <dbReference type="NCBI Taxonomy" id="1070421"/>
    <lineage>
        <taxon>Bacteria</taxon>
        <taxon>Bacillati</taxon>
        <taxon>Bacillota</taxon>
        <taxon>Bacilli</taxon>
        <taxon>Lactobacillales</taxon>
        <taxon>Lactobacillaceae</taxon>
        <taxon>Periweissella</taxon>
    </lineage>
</organism>
<dbReference type="AlphaFoldDB" id="A0A7X6N2Z5"/>
<dbReference type="NCBIfam" id="TIGR00732">
    <property type="entry name" value="dprA"/>
    <property type="match status" value="1"/>
</dbReference>
<name>A0A7X6N2Z5_9LACO</name>
<proteinExistence type="inferred from homology"/>
<dbReference type="GO" id="GO:0009294">
    <property type="term" value="P:DNA-mediated transformation"/>
    <property type="evidence" value="ECO:0007669"/>
    <property type="project" value="InterPro"/>
</dbReference>
<evidence type="ECO:0000259" key="2">
    <source>
        <dbReference type="Pfam" id="PF02481"/>
    </source>
</evidence>
<keyword evidence="4" id="KW-1185">Reference proteome</keyword>
<evidence type="ECO:0000313" key="3">
    <source>
        <dbReference type="EMBL" id="NKZ23654.1"/>
    </source>
</evidence>
<dbReference type="PANTHER" id="PTHR43022">
    <property type="entry name" value="PROTEIN SMF"/>
    <property type="match status" value="1"/>
</dbReference>
<evidence type="ECO:0000256" key="1">
    <source>
        <dbReference type="ARBA" id="ARBA00006525"/>
    </source>
</evidence>
<reference evidence="3 4" key="1">
    <citation type="submission" date="2020-04" db="EMBL/GenBank/DDBJ databases">
        <title>MicrobeNet Type strains.</title>
        <authorList>
            <person name="Nicholson A.C."/>
        </authorList>
    </citation>
    <scope>NUCLEOTIDE SEQUENCE [LARGE SCALE GENOMIC DNA]</scope>
    <source>
        <strain evidence="3 4">CCUG 61472</strain>
    </source>
</reference>
<dbReference type="Pfam" id="PF02481">
    <property type="entry name" value="DNA_processg_A"/>
    <property type="match status" value="1"/>
</dbReference>